<name>A0A974RW70_9GAMM</name>
<accession>A0A974RW70</accession>
<dbReference type="AlphaFoldDB" id="A0A974RW70"/>
<organism evidence="1 2">
    <name type="scientific">Entomomonas asaccharolytica</name>
    <dbReference type="NCBI Taxonomy" id="2785331"/>
    <lineage>
        <taxon>Bacteria</taxon>
        <taxon>Pseudomonadati</taxon>
        <taxon>Pseudomonadota</taxon>
        <taxon>Gammaproteobacteria</taxon>
        <taxon>Pseudomonadales</taxon>
        <taxon>Pseudomonadaceae</taxon>
        <taxon>Entomomonas</taxon>
    </lineage>
</organism>
<gene>
    <name evidence="1" type="ORF">JHT90_10360</name>
</gene>
<proteinExistence type="predicted"/>
<reference evidence="1 2" key="1">
    <citation type="submission" date="2021-01" db="EMBL/GenBank/DDBJ databases">
        <title>Entomomonas sp. F2A isolated from a house cricket (Acheta domesticus).</title>
        <authorList>
            <person name="Spergser J."/>
            <person name="Busse H.-J."/>
        </authorList>
    </citation>
    <scope>NUCLEOTIDE SEQUENCE [LARGE SCALE GENOMIC DNA]</scope>
    <source>
        <strain evidence="1 2">F2A</strain>
    </source>
</reference>
<dbReference type="KEGG" id="eaz:JHT90_10360"/>
<evidence type="ECO:0000313" key="1">
    <source>
        <dbReference type="EMBL" id="QQP84802.1"/>
    </source>
</evidence>
<dbReference type="EMBL" id="CP067393">
    <property type="protein sequence ID" value="QQP84802.1"/>
    <property type="molecule type" value="Genomic_DNA"/>
</dbReference>
<evidence type="ECO:0000313" key="2">
    <source>
        <dbReference type="Proteomes" id="UP000595278"/>
    </source>
</evidence>
<sequence>MAYLFLPNHPGKSKIVTKQIALHSIINDYKGPEIYLDFDHEGEIIGIELLLD</sequence>
<dbReference type="InterPro" id="IPR019270">
    <property type="entry name" value="DUF2283"/>
</dbReference>
<dbReference type="Pfam" id="PF10049">
    <property type="entry name" value="DUF2283"/>
    <property type="match status" value="1"/>
</dbReference>
<protein>
    <submittedName>
        <fullName evidence="1">DUF2283 domain-containing protein</fullName>
    </submittedName>
</protein>
<dbReference type="RefSeq" id="WP_201090699.1">
    <property type="nucleotide sequence ID" value="NZ_CP067393.1"/>
</dbReference>
<dbReference type="Proteomes" id="UP000595278">
    <property type="component" value="Chromosome"/>
</dbReference>
<keyword evidence="2" id="KW-1185">Reference proteome</keyword>